<accession>A0ABM1EZC7</accession>
<sequence>MHAGYNRDLFGIPQGDNMADIGPTVFFMYDKCIVEKESDDPSNAIIYFHPATVSVNDQVALCGQLMGMSHFLTSITGTLPTVFKMATTKYAFKHIGKYSLVIGCDVDAPDSVATRLITRLCDTFRLYHHSIERVTKSVEFISAVNFKTHMGRIWDTLVPFLRCYGDEIAAGFGSLPDLQLPKGETRLYLKASHLLQTCRGGKGVLDGCLIFRKKVLCTQLSPSLTAKLMLIRPQQHNVSLPQ</sequence>
<dbReference type="Proteomes" id="UP000695022">
    <property type="component" value="Unplaced"/>
</dbReference>
<dbReference type="PANTHER" id="PTHR14407">
    <property type="entry name" value="HERMANSKY-PUDLAK SYNDROME 4 PROTEIN LIGHT-EAR PROTEIN-RELATED"/>
    <property type="match status" value="1"/>
</dbReference>
<feature type="domain" description="CCZ1/INTU/HSP4 first Longin" evidence="1">
    <location>
        <begin position="25"/>
        <end position="128"/>
    </location>
</feature>
<dbReference type="InterPro" id="IPR026091">
    <property type="entry name" value="HPS4"/>
</dbReference>
<organism evidence="2 3">
    <name type="scientific">Priapulus caudatus</name>
    <name type="common">Priapulid worm</name>
    <dbReference type="NCBI Taxonomy" id="37621"/>
    <lineage>
        <taxon>Eukaryota</taxon>
        <taxon>Metazoa</taxon>
        <taxon>Ecdysozoa</taxon>
        <taxon>Scalidophora</taxon>
        <taxon>Priapulida</taxon>
        <taxon>Priapulimorpha</taxon>
        <taxon>Priapulimorphida</taxon>
        <taxon>Priapulidae</taxon>
        <taxon>Priapulus</taxon>
    </lineage>
</organism>
<evidence type="ECO:0000313" key="3">
    <source>
        <dbReference type="RefSeq" id="XP_014677548.1"/>
    </source>
</evidence>
<protein>
    <submittedName>
        <fullName evidence="3">Hermansky-Pudlak syndrome 4 protein-like</fullName>
    </submittedName>
</protein>
<proteinExistence type="predicted"/>
<dbReference type="RefSeq" id="XP_014677548.1">
    <property type="nucleotide sequence ID" value="XM_014822062.1"/>
</dbReference>
<reference evidence="3" key="1">
    <citation type="submission" date="2025-08" db="UniProtKB">
        <authorList>
            <consortium name="RefSeq"/>
        </authorList>
    </citation>
    <scope>IDENTIFICATION</scope>
</reference>
<dbReference type="InterPro" id="IPR043987">
    <property type="entry name" value="CCZ1/INTU/HSP4_longin_1"/>
</dbReference>
<evidence type="ECO:0000313" key="2">
    <source>
        <dbReference type="Proteomes" id="UP000695022"/>
    </source>
</evidence>
<dbReference type="GeneID" id="106817398"/>
<dbReference type="PANTHER" id="PTHR14407:SF9">
    <property type="entry name" value="BLOC-3 COMPLEX MEMBER HPS4"/>
    <property type="match status" value="1"/>
</dbReference>
<dbReference type="Pfam" id="PF19031">
    <property type="entry name" value="Intu_longin_1"/>
    <property type="match status" value="1"/>
</dbReference>
<evidence type="ECO:0000259" key="1">
    <source>
        <dbReference type="Pfam" id="PF19031"/>
    </source>
</evidence>
<gene>
    <name evidence="3" type="primary">LOC106817398</name>
</gene>
<keyword evidence="2" id="KW-1185">Reference proteome</keyword>
<name>A0ABM1EZC7_PRICU</name>